<gene>
    <name evidence="1" type="ORF">J2W56_004275</name>
</gene>
<evidence type="ECO:0000313" key="2">
    <source>
        <dbReference type="Proteomes" id="UP001251217"/>
    </source>
</evidence>
<comment type="caution">
    <text evidence="1">The sequence shown here is derived from an EMBL/GenBank/DDBJ whole genome shotgun (WGS) entry which is preliminary data.</text>
</comment>
<evidence type="ECO:0008006" key="3">
    <source>
        <dbReference type="Google" id="ProtNLM"/>
    </source>
</evidence>
<evidence type="ECO:0000313" key="1">
    <source>
        <dbReference type="EMBL" id="MDR7170524.1"/>
    </source>
</evidence>
<sequence>MTDIARLAREVAELEPQPRQSYWRSLSFCVLDAVFSIGARYSTVVAVVGRVANEFGITTATAPDIAGTDPDPVPLPQLLDRFPTAAGLSAVARNRQRTSTRNGILKADASLQYAKILAGHDITTLVQARELLADPERLQAVDAELAGVPGDGNAGVRRGYLWMLVGADDLVKPDRIVLRWLRRHGADVDPASARIVLADIAEHLTRAQGRRVTAWEVDHAIWTAARTRRALTSPPT</sequence>
<dbReference type="EMBL" id="JAVDWW010000006">
    <property type="protein sequence ID" value="MDR7170524.1"/>
    <property type="molecule type" value="Genomic_DNA"/>
</dbReference>
<name>A0ABU1XJN7_9NOCA</name>
<protein>
    <recommendedName>
        <fullName evidence="3">Heme peroxidase</fullName>
    </recommendedName>
</protein>
<dbReference type="Proteomes" id="UP001251217">
    <property type="component" value="Unassembled WGS sequence"/>
</dbReference>
<accession>A0ABU1XJN7</accession>
<dbReference type="RefSeq" id="WP_310404534.1">
    <property type="nucleotide sequence ID" value="NZ_JAVDWW010000006.1"/>
</dbReference>
<organism evidence="1 2">
    <name type="scientific">Nocardia kruczakiae</name>
    <dbReference type="NCBI Taxonomy" id="261477"/>
    <lineage>
        <taxon>Bacteria</taxon>
        <taxon>Bacillati</taxon>
        <taxon>Actinomycetota</taxon>
        <taxon>Actinomycetes</taxon>
        <taxon>Mycobacteriales</taxon>
        <taxon>Nocardiaceae</taxon>
        <taxon>Nocardia</taxon>
    </lineage>
</organism>
<proteinExistence type="predicted"/>
<reference evidence="1 2" key="1">
    <citation type="submission" date="2023-07" db="EMBL/GenBank/DDBJ databases">
        <title>Sorghum-associated microbial communities from plants grown in Nebraska, USA.</title>
        <authorList>
            <person name="Schachtman D."/>
        </authorList>
    </citation>
    <scope>NUCLEOTIDE SEQUENCE [LARGE SCALE GENOMIC DNA]</scope>
    <source>
        <strain evidence="1 2">4272</strain>
    </source>
</reference>
<keyword evidence="2" id="KW-1185">Reference proteome</keyword>